<dbReference type="GO" id="GO:0000981">
    <property type="term" value="F:DNA-binding transcription factor activity, RNA polymerase II-specific"/>
    <property type="evidence" value="ECO:0007669"/>
    <property type="project" value="InterPro"/>
</dbReference>
<feature type="compositionally biased region" description="Polar residues" evidence="6">
    <location>
        <begin position="86"/>
        <end position="105"/>
    </location>
</feature>
<protein>
    <recommendedName>
        <fullName evidence="7">Xylanolytic transcriptional activator regulatory domain-containing protein</fullName>
    </recommendedName>
</protein>
<evidence type="ECO:0000256" key="6">
    <source>
        <dbReference type="SAM" id="MobiDB-lite"/>
    </source>
</evidence>
<dbReference type="CDD" id="cd12148">
    <property type="entry name" value="fungal_TF_MHR"/>
    <property type="match status" value="1"/>
</dbReference>
<dbReference type="InterPro" id="IPR050815">
    <property type="entry name" value="TF_fung"/>
</dbReference>
<dbReference type="Pfam" id="PF04082">
    <property type="entry name" value="Fungal_trans"/>
    <property type="match status" value="1"/>
</dbReference>
<dbReference type="PANTHER" id="PTHR47338:SF29">
    <property type="entry name" value="ZN(2)-C6 FUNGAL-TYPE DOMAIN-CONTAINING PROTEIN"/>
    <property type="match status" value="1"/>
</dbReference>
<evidence type="ECO:0000256" key="3">
    <source>
        <dbReference type="ARBA" id="ARBA00023015"/>
    </source>
</evidence>
<comment type="caution">
    <text evidence="8">The sequence shown here is derived from an EMBL/GenBank/DDBJ whole genome shotgun (WGS) entry which is preliminary data.</text>
</comment>
<reference evidence="8" key="1">
    <citation type="submission" date="2021-01" db="EMBL/GenBank/DDBJ databases">
        <authorList>
            <person name="Kaushik A."/>
        </authorList>
    </citation>
    <scope>NUCLEOTIDE SEQUENCE</scope>
    <source>
        <strain evidence="8">AG1-1C</strain>
    </source>
</reference>
<feature type="region of interest" description="Disordered" evidence="6">
    <location>
        <begin position="58"/>
        <end position="115"/>
    </location>
</feature>
<dbReference type="AlphaFoldDB" id="A0A8H3GEN0"/>
<evidence type="ECO:0000313" key="9">
    <source>
        <dbReference type="Proteomes" id="UP000663846"/>
    </source>
</evidence>
<proteinExistence type="predicted"/>
<evidence type="ECO:0000256" key="1">
    <source>
        <dbReference type="ARBA" id="ARBA00004123"/>
    </source>
</evidence>
<gene>
    <name evidence="8" type="ORF">RDB_LOCUS142998</name>
</gene>
<dbReference type="InterPro" id="IPR007219">
    <property type="entry name" value="XnlR_reg_dom"/>
</dbReference>
<dbReference type="GO" id="GO:0006351">
    <property type="term" value="P:DNA-templated transcription"/>
    <property type="evidence" value="ECO:0007669"/>
    <property type="project" value="InterPro"/>
</dbReference>
<accession>A0A8H3GEN0</accession>
<organism evidence="8 9">
    <name type="scientific">Rhizoctonia solani</name>
    <dbReference type="NCBI Taxonomy" id="456999"/>
    <lineage>
        <taxon>Eukaryota</taxon>
        <taxon>Fungi</taxon>
        <taxon>Dikarya</taxon>
        <taxon>Basidiomycota</taxon>
        <taxon>Agaricomycotina</taxon>
        <taxon>Agaricomycetes</taxon>
        <taxon>Cantharellales</taxon>
        <taxon>Ceratobasidiaceae</taxon>
        <taxon>Rhizoctonia</taxon>
    </lineage>
</organism>
<feature type="compositionally biased region" description="Low complexity" evidence="6">
    <location>
        <begin position="64"/>
        <end position="77"/>
    </location>
</feature>
<evidence type="ECO:0000256" key="5">
    <source>
        <dbReference type="ARBA" id="ARBA00023242"/>
    </source>
</evidence>
<evidence type="ECO:0000259" key="7">
    <source>
        <dbReference type="Pfam" id="PF04082"/>
    </source>
</evidence>
<keyword evidence="3" id="KW-0805">Transcription regulation</keyword>
<evidence type="ECO:0000256" key="2">
    <source>
        <dbReference type="ARBA" id="ARBA00022723"/>
    </source>
</evidence>
<dbReference type="GO" id="GO:0003677">
    <property type="term" value="F:DNA binding"/>
    <property type="evidence" value="ECO:0007669"/>
    <property type="project" value="InterPro"/>
</dbReference>
<keyword evidence="2" id="KW-0479">Metal-binding</keyword>
<name>A0A8H3GEN0_9AGAM</name>
<dbReference type="EMBL" id="CAJMWS010000516">
    <property type="protein sequence ID" value="CAE6449067.1"/>
    <property type="molecule type" value="Genomic_DNA"/>
</dbReference>
<dbReference type="Proteomes" id="UP000663846">
    <property type="component" value="Unassembled WGS sequence"/>
</dbReference>
<feature type="domain" description="Xylanolytic transcriptional activator regulatory" evidence="7">
    <location>
        <begin position="157"/>
        <end position="270"/>
    </location>
</feature>
<evidence type="ECO:0000256" key="4">
    <source>
        <dbReference type="ARBA" id="ARBA00023163"/>
    </source>
</evidence>
<comment type="subcellular location">
    <subcellularLocation>
        <location evidence="1">Nucleus</location>
    </subcellularLocation>
</comment>
<keyword evidence="4" id="KW-0804">Transcription</keyword>
<dbReference type="PANTHER" id="PTHR47338">
    <property type="entry name" value="ZN(II)2CYS6 TRANSCRIPTION FACTOR (EUROFUNG)-RELATED"/>
    <property type="match status" value="1"/>
</dbReference>
<keyword evidence="5" id="KW-0539">Nucleus</keyword>
<sequence length="302" mass="33974">MDLIGSAHALYVGDASCDVTEIDPSVKDVVRRGILVSIRIRPTEDRIKEIESKIEEFELQRARSSTSSSSGRNESASVDVPPPQPILQNASPPSVTSNYTGQTPDSIPGTPWSEPGVLSRRGPLNLSLPGEASKKFLNMFMQRKAISGFELHVGRVIKSFQPESSDAPVPALFYAMLLLGCHFISDPELKFWENMFFERAKMEIDANIVRAHANDSKRYNPLHHLQAMVMIGQWFFLKSRLLEAHVLFVRATLFAVALGLHELDSRIYGHYVARSMEPSWRKAGRWSPRDSIELGEAINLWW</sequence>
<evidence type="ECO:0000313" key="8">
    <source>
        <dbReference type="EMBL" id="CAE6449067.1"/>
    </source>
</evidence>
<dbReference type="GO" id="GO:0008270">
    <property type="term" value="F:zinc ion binding"/>
    <property type="evidence" value="ECO:0007669"/>
    <property type="project" value="InterPro"/>
</dbReference>
<dbReference type="GO" id="GO:0005634">
    <property type="term" value="C:nucleus"/>
    <property type="evidence" value="ECO:0007669"/>
    <property type="project" value="UniProtKB-SubCell"/>
</dbReference>